<feature type="transmembrane region" description="Helical" evidence="6">
    <location>
        <begin position="95"/>
        <end position="117"/>
    </location>
</feature>
<reference evidence="7" key="1">
    <citation type="submission" date="2019-12" db="EMBL/GenBank/DDBJ databases">
        <authorList>
            <person name="zhang j."/>
            <person name="sun C.M."/>
        </authorList>
    </citation>
    <scope>NUCLEOTIDE SEQUENCE</scope>
    <source>
        <strain evidence="7">NS-1</strain>
    </source>
</reference>
<keyword evidence="5 6" id="KW-0472">Membrane</keyword>
<dbReference type="PANTHER" id="PTHR42770:SF7">
    <property type="entry name" value="MEMBRANE PROTEIN"/>
    <property type="match status" value="1"/>
</dbReference>
<feature type="transmembrane region" description="Helical" evidence="6">
    <location>
        <begin position="129"/>
        <end position="147"/>
    </location>
</feature>
<evidence type="ECO:0000313" key="8">
    <source>
        <dbReference type="Proteomes" id="UP000665020"/>
    </source>
</evidence>
<dbReference type="Proteomes" id="UP000665020">
    <property type="component" value="Chromosome"/>
</dbReference>
<feature type="transmembrane region" description="Helical" evidence="6">
    <location>
        <begin position="298"/>
        <end position="316"/>
    </location>
</feature>
<dbReference type="Gene3D" id="1.20.1740.10">
    <property type="entry name" value="Amino acid/polyamine transporter I"/>
    <property type="match status" value="1"/>
</dbReference>
<feature type="transmembrane region" description="Helical" evidence="6">
    <location>
        <begin position="159"/>
        <end position="179"/>
    </location>
</feature>
<dbReference type="PIRSF" id="PIRSF006060">
    <property type="entry name" value="AA_transporter"/>
    <property type="match status" value="1"/>
</dbReference>
<dbReference type="EMBL" id="CP046640">
    <property type="protein sequence ID" value="QTL97500.1"/>
    <property type="molecule type" value="Genomic_DNA"/>
</dbReference>
<evidence type="ECO:0000256" key="4">
    <source>
        <dbReference type="ARBA" id="ARBA00022989"/>
    </source>
</evidence>
<feature type="transmembrane region" description="Helical" evidence="6">
    <location>
        <begin position="376"/>
        <end position="393"/>
    </location>
</feature>
<dbReference type="PANTHER" id="PTHR42770">
    <property type="entry name" value="AMINO ACID TRANSPORTER-RELATED"/>
    <property type="match status" value="1"/>
</dbReference>
<name>A0A8A7K8H0_9FIRM</name>
<protein>
    <submittedName>
        <fullName evidence="7">Amino acid permease</fullName>
    </submittedName>
</protein>
<feature type="transmembrane region" description="Helical" evidence="6">
    <location>
        <begin position="413"/>
        <end position="431"/>
    </location>
</feature>
<comment type="subcellular location">
    <subcellularLocation>
        <location evidence="1">Cell membrane</location>
        <topology evidence="1">Multi-pass membrane protein</topology>
    </subcellularLocation>
</comment>
<feature type="transmembrane region" description="Helical" evidence="6">
    <location>
        <begin position="219"/>
        <end position="240"/>
    </location>
</feature>
<keyword evidence="3 6" id="KW-0812">Transmembrane</keyword>
<keyword evidence="8" id="KW-1185">Reference proteome</keyword>
<feature type="transmembrane region" description="Helical" evidence="6">
    <location>
        <begin position="351"/>
        <end position="370"/>
    </location>
</feature>
<sequence>MSIKVIEEPAPKPGVLKKPELFALSIGQVIGAGVITLIVPAMKMTGYSAWLAYFIAIFFGFITLAPVVFVASTVRLGGGFYSLICDMAGPTVSGIYAFGYLAQTISLSLFGVAAAEYMSDTFPVFSGSFSKIVIGIFLLTLFYLVNLMGINIMATIQKYMTWLLIVALLMFTAFGIANIKLPIFEFTNPGFLANGWIQFTKGGLLEALKSESGLLKAGFIPAILLYVYSTQGYMMTIAYGRESKNATHDIPFAILMSVPALIVLYVGVAIAATGSFSIAEFGNSTSLTYAAKAIMPNFLFYVFIIAGPIMCLLSTLNSSFAFSAITIGQSCEDGWLPKKFGERNSRGARKYVLTFMYIIGVLPIIFQLRITTITNLIQLVVAALTFLYFVAYFKMPRKYPEAWNKSHLNIPNWIYYTIVVISLLANLIIFLKSIISISFILAMSLIVALAIAIAIGIWRSRTGDINIHTSVWVK</sequence>
<keyword evidence="4 6" id="KW-1133">Transmembrane helix</keyword>
<gene>
    <name evidence="7" type="ORF">GM661_05625</name>
</gene>
<dbReference type="InterPro" id="IPR050367">
    <property type="entry name" value="APC_superfamily"/>
</dbReference>
<dbReference type="GO" id="GO:0005886">
    <property type="term" value="C:plasma membrane"/>
    <property type="evidence" value="ECO:0007669"/>
    <property type="project" value="UniProtKB-SubCell"/>
</dbReference>
<dbReference type="InterPro" id="IPR002293">
    <property type="entry name" value="AA/rel_permease1"/>
</dbReference>
<feature type="transmembrane region" description="Helical" evidence="6">
    <location>
        <begin position="21"/>
        <end position="39"/>
    </location>
</feature>
<organism evidence="7 8">
    <name type="scientific">Iocasia fonsfrigidae</name>
    <dbReference type="NCBI Taxonomy" id="2682810"/>
    <lineage>
        <taxon>Bacteria</taxon>
        <taxon>Bacillati</taxon>
        <taxon>Bacillota</taxon>
        <taxon>Clostridia</taxon>
        <taxon>Halanaerobiales</taxon>
        <taxon>Halanaerobiaceae</taxon>
        <taxon>Iocasia</taxon>
    </lineage>
</organism>
<dbReference type="Pfam" id="PF13520">
    <property type="entry name" value="AA_permease_2"/>
    <property type="match status" value="1"/>
</dbReference>
<evidence type="ECO:0000313" key="7">
    <source>
        <dbReference type="EMBL" id="QTL97500.1"/>
    </source>
</evidence>
<accession>A0A8A7K8H0</accession>
<evidence type="ECO:0000256" key="2">
    <source>
        <dbReference type="ARBA" id="ARBA00022475"/>
    </source>
</evidence>
<keyword evidence="2" id="KW-1003">Cell membrane</keyword>
<evidence type="ECO:0000256" key="1">
    <source>
        <dbReference type="ARBA" id="ARBA00004651"/>
    </source>
</evidence>
<feature type="transmembrane region" description="Helical" evidence="6">
    <location>
        <begin position="437"/>
        <end position="458"/>
    </location>
</feature>
<evidence type="ECO:0000256" key="3">
    <source>
        <dbReference type="ARBA" id="ARBA00022692"/>
    </source>
</evidence>
<dbReference type="GO" id="GO:0022857">
    <property type="term" value="F:transmembrane transporter activity"/>
    <property type="evidence" value="ECO:0007669"/>
    <property type="project" value="InterPro"/>
</dbReference>
<feature type="transmembrane region" description="Helical" evidence="6">
    <location>
        <begin position="252"/>
        <end position="278"/>
    </location>
</feature>
<dbReference type="RefSeq" id="WP_230869129.1">
    <property type="nucleotide sequence ID" value="NZ_CP046640.1"/>
</dbReference>
<dbReference type="AlphaFoldDB" id="A0A8A7K8H0"/>
<evidence type="ECO:0000256" key="5">
    <source>
        <dbReference type="ARBA" id="ARBA00023136"/>
    </source>
</evidence>
<feature type="transmembrane region" description="Helical" evidence="6">
    <location>
        <begin position="51"/>
        <end position="74"/>
    </location>
</feature>
<dbReference type="KEGG" id="ifn:GM661_05625"/>
<proteinExistence type="predicted"/>
<evidence type="ECO:0000256" key="6">
    <source>
        <dbReference type="SAM" id="Phobius"/>
    </source>
</evidence>